<dbReference type="EMBL" id="JAPNTZ010000003">
    <property type="protein sequence ID" value="MCY1138068.1"/>
    <property type="molecule type" value="Genomic_DNA"/>
</dbReference>
<dbReference type="SUPFAM" id="SSF49384">
    <property type="entry name" value="Carbohydrate-binding domain"/>
    <property type="match status" value="1"/>
</dbReference>
<feature type="signal peptide" evidence="4">
    <location>
        <begin position="1"/>
        <end position="27"/>
    </location>
</feature>
<feature type="domain" description="CBM2" evidence="5">
    <location>
        <begin position="466"/>
        <end position="567"/>
    </location>
</feature>
<organism evidence="6 7">
    <name type="scientific">Paractinoplanes pyxinae</name>
    <dbReference type="NCBI Taxonomy" id="2997416"/>
    <lineage>
        <taxon>Bacteria</taxon>
        <taxon>Bacillati</taxon>
        <taxon>Actinomycetota</taxon>
        <taxon>Actinomycetes</taxon>
        <taxon>Micromonosporales</taxon>
        <taxon>Micromonosporaceae</taxon>
        <taxon>Paractinoplanes</taxon>
    </lineage>
</organism>
<dbReference type="PANTHER" id="PTHR42970:SF1">
    <property type="entry name" value="PECTATE LYASE C-RELATED"/>
    <property type="match status" value="1"/>
</dbReference>
<keyword evidence="1" id="KW-0479">Metal-binding</keyword>
<evidence type="ECO:0000313" key="7">
    <source>
        <dbReference type="Proteomes" id="UP001151002"/>
    </source>
</evidence>
<dbReference type="InterPro" id="IPR011050">
    <property type="entry name" value="Pectin_lyase_fold/virulence"/>
</dbReference>
<dbReference type="InterPro" id="IPR012291">
    <property type="entry name" value="CBM2_carb-bd_dom_sf"/>
</dbReference>
<dbReference type="Proteomes" id="UP001151002">
    <property type="component" value="Unassembled WGS sequence"/>
</dbReference>
<evidence type="ECO:0000313" key="6">
    <source>
        <dbReference type="EMBL" id="MCY1138068.1"/>
    </source>
</evidence>
<dbReference type="InterPro" id="IPR052063">
    <property type="entry name" value="Polysaccharide_Lyase_1"/>
</dbReference>
<proteinExistence type="predicted"/>
<evidence type="ECO:0000256" key="2">
    <source>
        <dbReference type="ARBA" id="ARBA00023180"/>
    </source>
</evidence>
<dbReference type="RefSeq" id="WP_267562043.1">
    <property type="nucleotide sequence ID" value="NZ_JAPNTZ010000003.1"/>
</dbReference>
<dbReference type="InterPro" id="IPR001919">
    <property type="entry name" value="CBD2"/>
</dbReference>
<evidence type="ECO:0000256" key="1">
    <source>
        <dbReference type="ARBA" id="ARBA00022723"/>
    </source>
</evidence>
<dbReference type="PANTHER" id="PTHR42970">
    <property type="entry name" value="PECTATE LYASE C-RELATED"/>
    <property type="match status" value="1"/>
</dbReference>
<gene>
    <name evidence="6" type="ORF">OWR29_08675</name>
</gene>
<evidence type="ECO:0000256" key="4">
    <source>
        <dbReference type="SAM" id="SignalP"/>
    </source>
</evidence>
<dbReference type="InterPro" id="IPR012334">
    <property type="entry name" value="Pectin_lyas_fold"/>
</dbReference>
<keyword evidence="4" id="KW-0732">Signal</keyword>
<dbReference type="SMART" id="SM00637">
    <property type="entry name" value="CBD_II"/>
    <property type="match status" value="1"/>
</dbReference>
<feature type="region of interest" description="Disordered" evidence="3">
    <location>
        <begin position="448"/>
        <end position="469"/>
    </location>
</feature>
<sequence>MKRLKTVLAVLGLVVAGVVVTSPSASAAAVAAFPGAAGPAMYATGGRGGDVYHVTNLTDNASNPQAGSLRYGITNAPSSGRTIVFDVAGTIKLSPAGRQGWLSIGKSNLTIAGQTAPRPGITIMGQATKVTGDNIVLRHLKFRPGKDQANPETATNDGLWLTGDNIIVDHVSVSWADDEGISASDGAGQITVQYAIVAEGLNYAGHAYGSLIGSDVNGSNIAYHHNLYAHNTSRLPRLGNETGAVNYVEWSNNVVFEGKGYSGENQLVNANFVGNTYLRHNSSNPAVYTGATGTTLYQSGNKADYDGDSNLTNGTDAGWDKFTASVQRSSRFAVPNMTTEAAYTALPKVLDKAGAFWWARDAVDTRIVSETRTTSGTLISNYNTSQWNALWNASAVNAPTGWDTDRDGMPNAWETANGLNPNADDHNADADGDGYRNLEEYLEYAAQGGQTTPTTPPATTTPPTTTTPVTGACSAVYRTTNTWGGGFQGEVTVTAGGAPITGWSARWTLGSGQTISQVWNGKLTTSGTAVTVANEFYNGALAASASTTFGFTATGTATTPTLTCTAP</sequence>
<dbReference type="Gene3D" id="2.60.40.290">
    <property type="match status" value="1"/>
</dbReference>
<evidence type="ECO:0000256" key="3">
    <source>
        <dbReference type="SAM" id="MobiDB-lite"/>
    </source>
</evidence>
<dbReference type="Gene3D" id="2.160.20.10">
    <property type="entry name" value="Single-stranded right-handed beta-helix, Pectin lyase-like"/>
    <property type="match status" value="1"/>
</dbReference>
<dbReference type="SUPFAM" id="SSF51126">
    <property type="entry name" value="Pectin lyase-like"/>
    <property type="match status" value="1"/>
</dbReference>
<evidence type="ECO:0000259" key="5">
    <source>
        <dbReference type="PROSITE" id="PS51173"/>
    </source>
</evidence>
<feature type="chain" id="PRO_5047530391" evidence="4">
    <location>
        <begin position="28"/>
        <end position="567"/>
    </location>
</feature>
<reference evidence="6" key="1">
    <citation type="submission" date="2022-11" db="EMBL/GenBank/DDBJ databases">
        <authorList>
            <person name="Somphong A."/>
            <person name="Phongsopitanun W."/>
        </authorList>
    </citation>
    <scope>NUCLEOTIDE SEQUENCE</scope>
    <source>
        <strain evidence="6">Pm04-4</strain>
    </source>
</reference>
<comment type="caution">
    <text evidence="6">The sequence shown here is derived from an EMBL/GenBank/DDBJ whole genome shotgun (WGS) entry which is preliminary data.</text>
</comment>
<dbReference type="InterPro" id="IPR008965">
    <property type="entry name" value="CBM2/CBM3_carb-bd_dom_sf"/>
</dbReference>
<dbReference type="PROSITE" id="PS51173">
    <property type="entry name" value="CBM2"/>
    <property type="match status" value="1"/>
</dbReference>
<keyword evidence="7" id="KW-1185">Reference proteome</keyword>
<accession>A0ABT4AV11</accession>
<dbReference type="Pfam" id="PF00553">
    <property type="entry name" value="CBM_2"/>
    <property type="match status" value="1"/>
</dbReference>
<name>A0ABT4AV11_9ACTN</name>
<keyword evidence="2" id="KW-0325">Glycoprotein</keyword>
<protein>
    <submittedName>
        <fullName evidence="6">Cellulose binding domain-containing protein</fullName>
    </submittedName>
</protein>